<accession>A0A1C3E420</accession>
<feature type="compositionally biased region" description="Acidic residues" evidence="1">
    <location>
        <begin position="140"/>
        <end position="151"/>
    </location>
</feature>
<feature type="compositionally biased region" description="Low complexity" evidence="1">
    <location>
        <begin position="346"/>
        <end position="356"/>
    </location>
</feature>
<dbReference type="Proteomes" id="UP000094828">
    <property type="component" value="Unassembled WGS sequence"/>
</dbReference>
<feature type="region of interest" description="Disordered" evidence="1">
    <location>
        <begin position="581"/>
        <end position="608"/>
    </location>
</feature>
<feature type="region of interest" description="Disordered" evidence="1">
    <location>
        <begin position="31"/>
        <end position="80"/>
    </location>
</feature>
<sequence>MTNPPKRPLAHDDDSWGKLASDLFGIEFGVDDELDLPDPDELNESIPTAATLPQEEPLIEAPSVTDLPAPASPAPARRKKVVDDAFGSDLFDSDIEEEAEEFEAVAEVREVSPARPAPRAPQKPAVTKETTSRVETTPSELDEEELEDAPSTDEFPMTIAEQGDDYWDALESWNWDEPQGKSRDSRPKDLLKTLEAEVARNSRQARELADPHAAEKRGRRSASRETAGESERSGRTSSSAASGERRSERKSGTREGTPHERRPRSAEAHSGAADSSSGAPRSKAPRDDSYSASSQPRQRRVADERLPTTERAAYQSANDDEFGSGLSESAGTSDRSPSRRPPRPVSQPRRPVPAEALAEDDELDDVTEIDDVAFVAESSEHSEEGEVRRRRRRRRRRRPGNRPGETARDPLVAEEFGTDSDELEEHLEDSRALDPDEPELELSDRERPAPRAEKSSADKPARDRSRRERSPRRTADERTDRPARPPRAESARSESPRVKKENESVIGDRDNEFVDEPRHRSRRPVSDENYTERSPRDLEVPPSRRPVATVSQTVDEATHDPVTPANYDDIPTWEEAIGMLVKTPASTDGDRSSRPRRDDHRRGDRYRS</sequence>
<feature type="compositionally biased region" description="Basic and acidic residues" evidence="1">
    <location>
        <begin position="588"/>
        <end position="608"/>
    </location>
</feature>
<name>A0A1C3E420_9PLAN</name>
<feature type="compositionally biased region" description="Acidic residues" evidence="1">
    <location>
        <begin position="31"/>
        <end position="43"/>
    </location>
</feature>
<organism evidence="2 3">
    <name type="scientific">Planctopirus hydrillae</name>
    <dbReference type="NCBI Taxonomy" id="1841610"/>
    <lineage>
        <taxon>Bacteria</taxon>
        <taxon>Pseudomonadati</taxon>
        <taxon>Planctomycetota</taxon>
        <taxon>Planctomycetia</taxon>
        <taxon>Planctomycetales</taxon>
        <taxon>Planctomycetaceae</taxon>
        <taxon>Planctopirus</taxon>
    </lineage>
</organism>
<feature type="region of interest" description="Disordered" evidence="1">
    <location>
        <begin position="98"/>
        <end position="569"/>
    </location>
</feature>
<feature type="compositionally biased region" description="Low complexity" evidence="1">
    <location>
        <begin position="268"/>
        <end position="279"/>
    </location>
</feature>
<feature type="compositionally biased region" description="Acidic residues" evidence="1">
    <location>
        <begin position="416"/>
        <end position="427"/>
    </location>
</feature>
<reference evidence="2 3" key="1">
    <citation type="submission" date="2016-05" db="EMBL/GenBank/DDBJ databases">
        <title>Genomic and physiological characterization of Planctopirus sp. isolated from fresh water lake.</title>
        <authorList>
            <person name="Subhash Y."/>
            <person name="Ramana C."/>
        </authorList>
    </citation>
    <scope>NUCLEOTIDE SEQUENCE [LARGE SCALE GENOMIC DNA]</scope>
    <source>
        <strain evidence="2 3">JC280</strain>
    </source>
</reference>
<dbReference type="AlphaFoldDB" id="A0A1C3E420"/>
<feature type="compositionally biased region" description="Basic and acidic residues" evidence="1">
    <location>
        <begin position="178"/>
        <end position="234"/>
    </location>
</feature>
<feature type="compositionally biased region" description="Basic residues" evidence="1">
    <location>
        <begin position="388"/>
        <end position="400"/>
    </location>
</feature>
<feature type="compositionally biased region" description="Basic and acidic residues" evidence="1">
    <location>
        <begin position="442"/>
        <end position="539"/>
    </location>
</feature>
<evidence type="ECO:0000313" key="3">
    <source>
        <dbReference type="Proteomes" id="UP000094828"/>
    </source>
</evidence>
<proteinExistence type="predicted"/>
<evidence type="ECO:0000256" key="1">
    <source>
        <dbReference type="SAM" id="MobiDB-lite"/>
    </source>
</evidence>
<feature type="compositionally biased region" description="Acidic residues" evidence="1">
    <location>
        <begin position="357"/>
        <end position="371"/>
    </location>
</feature>
<evidence type="ECO:0000313" key="2">
    <source>
        <dbReference type="EMBL" id="ODA27995.1"/>
    </source>
</evidence>
<dbReference type="EMBL" id="LYDR01000158">
    <property type="protein sequence ID" value="ODA27995.1"/>
    <property type="molecule type" value="Genomic_DNA"/>
</dbReference>
<gene>
    <name evidence="2" type="ORF">A6X21_14085</name>
</gene>
<keyword evidence="3" id="KW-1185">Reference proteome</keyword>
<feature type="compositionally biased region" description="Basic and acidic residues" evidence="1">
    <location>
        <begin position="243"/>
        <end position="267"/>
    </location>
</feature>
<protein>
    <submittedName>
        <fullName evidence="2">Uncharacterized protein</fullName>
    </submittedName>
</protein>
<comment type="caution">
    <text evidence="2">The sequence shown here is derived from an EMBL/GenBank/DDBJ whole genome shotgun (WGS) entry which is preliminary data.</text>
</comment>
<feature type="compositionally biased region" description="Basic and acidic residues" evidence="1">
    <location>
        <begin position="378"/>
        <end position="387"/>
    </location>
</feature>